<evidence type="ECO:0000313" key="1">
    <source>
        <dbReference type="EMBL" id="MTK20889.1"/>
    </source>
</evidence>
<accession>A0A173U5F2</accession>
<dbReference type="AlphaFoldDB" id="A0A173U5F2"/>
<evidence type="ECO:0000313" key="2">
    <source>
        <dbReference type="Proteomes" id="UP000487649"/>
    </source>
</evidence>
<sequence>MIETMVVLRQWSVDVIALLVFLIAAYLGYKDTFRFSFLQLILQLISMIATYFISIFLTNKAIQTIPENANIGLMIPDELFYLVQPHEEMIIPLIMFVIIYMFIFIIIKSILYVFGRNYEWERYLFRKIKLNSTFGRILSSGCTILNTYTYLIIVLMIVGFPLFNLVGPHTFSSFLLKTVPFISKDIEEFYAPYETLTQVLQTYKEEAHLIFDGTTVNLKVMEEMIQKDPSRKNSLQDAYEYLIPYIATTSGYLANFSNNKIGINEMKEYLANTQEYLNNQTITLEIFNSYYEELIKNKTYDRLVKDEVINDDALTALVESGFLNDTNLKKIKEYIALD</sequence>
<organism evidence="1 2">
    <name type="scientific">Turicibacter sanguinis</name>
    <dbReference type="NCBI Taxonomy" id="154288"/>
    <lineage>
        <taxon>Bacteria</taxon>
        <taxon>Bacillati</taxon>
        <taxon>Bacillota</taxon>
        <taxon>Erysipelotrichia</taxon>
        <taxon>Erysipelotrichales</taxon>
        <taxon>Turicibacteraceae</taxon>
        <taxon>Turicibacter</taxon>
    </lineage>
</organism>
<protein>
    <submittedName>
        <fullName evidence="1">Uncharacterized protein</fullName>
    </submittedName>
</protein>
<reference evidence="1 2" key="1">
    <citation type="journal article" date="2019" name="Nat. Med.">
        <title>A library of human gut bacterial isolates paired with longitudinal multiomics data enables mechanistic microbiome research.</title>
        <authorList>
            <person name="Poyet M."/>
            <person name="Groussin M."/>
            <person name="Gibbons S.M."/>
            <person name="Avila-Pacheco J."/>
            <person name="Jiang X."/>
            <person name="Kearney S.M."/>
            <person name="Perrotta A.R."/>
            <person name="Berdy B."/>
            <person name="Zhao S."/>
            <person name="Lieberman T.D."/>
            <person name="Swanson P.K."/>
            <person name="Smith M."/>
            <person name="Roesemann S."/>
            <person name="Alexander J.E."/>
            <person name="Rich S.A."/>
            <person name="Livny J."/>
            <person name="Vlamakis H."/>
            <person name="Clish C."/>
            <person name="Bullock K."/>
            <person name="Deik A."/>
            <person name="Scott J."/>
            <person name="Pierce K.A."/>
            <person name="Xavier R.J."/>
            <person name="Alm E.J."/>
        </authorList>
    </citation>
    <scope>NUCLEOTIDE SEQUENCE [LARGE SCALE GENOMIC DNA]</scope>
    <source>
        <strain evidence="1 2">BIOML-A198</strain>
    </source>
</reference>
<name>A0A173U5F2_9FIRM</name>
<dbReference type="EMBL" id="WMQE01000009">
    <property type="protein sequence ID" value="MTK20889.1"/>
    <property type="molecule type" value="Genomic_DNA"/>
</dbReference>
<dbReference type="RefSeq" id="WP_006785460.1">
    <property type="nucleotide sequence ID" value="NZ_CABJBH010000001.1"/>
</dbReference>
<proteinExistence type="predicted"/>
<dbReference type="OrthoDB" id="1655923at2"/>
<gene>
    <name evidence="1" type="ORF">GMA92_05585</name>
</gene>
<dbReference type="Proteomes" id="UP000487649">
    <property type="component" value="Unassembled WGS sequence"/>
</dbReference>
<comment type="caution">
    <text evidence="1">The sequence shown here is derived from an EMBL/GenBank/DDBJ whole genome shotgun (WGS) entry which is preliminary data.</text>
</comment>